<evidence type="ECO:0000256" key="4">
    <source>
        <dbReference type="ARBA" id="ARBA00022840"/>
    </source>
</evidence>
<organism evidence="6">
    <name type="scientific">Megaviridae environmental sample</name>
    <dbReference type="NCBI Taxonomy" id="1737588"/>
    <lineage>
        <taxon>Viruses</taxon>
        <taxon>Varidnaviria</taxon>
        <taxon>Bamfordvirae</taxon>
        <taxon>Nucleocytoviricota</taxon>
        <taxon>Megaviricetes</taxon>
        <taxon>Imitervirales</taxon>
        <taxon>Mimiviridae</taxon>
        <taxon>environmental samples</taxon>
    </lineage>
</organism>
<keyword evidence="1" id="KW-0547">Nucleotide-binding</keyword>
<dbReference type="Gene3D" id="3.40.50.300">
    <property type="entry name" value="P-loop containing nucleotide triphosphate hydrolases"/>
    <property type="match status" value="2"/>
</dbReference>
<dbReference type="SMART" id="SM00487">
    <property type="entry name" value="DEXDc"/>
    <property type="match status" value="1"/>
</dbReference>
<dbReference type="GO" id="GO:0016787">
    <property type="term" value="F:hydrolase activity"/>
    <property type="evidence" value="ECO:0007669"/>
    <property type="project" value="UniProtKB-KW"/>
</dbReference>
<dbReference type="InterPro" id="IPR027417">
    <property type="entry name" value="P-loop_NTPase"/>
</dbReference>
<keyword evidence="3" id="KW-0347">Helicase</keyword>
<dbReference type="InterPro" id="IPR006935">
    <property type="entry name" value="Helicase/UvrB_N"/>
</dbReference>
<dbReference type="GO" id="GO:0004386">
    <property type="term" value="F:helicase activity"/>
    <property type="evidence" value="ECO:0007669"/>
    <property type="project" value="UniProtKB-KW"/>
</dbReference>
<dbReference type="InterPro" id="IPR014001">
    <property type="entry name" value="Helicase_ATP-bd"/>
</dbReference>
<sequence length="475" mass="54784">MSETYLGQKGYSIVKASITDHDKQFIRNELSITPNTPIFIKARPDPFPIYRESNNKLYVPRFFGLTHYGIPDEVKLQKYTSLNGLEFQGTLRDYQIDIVNKYVSHVNNIENLHGGLLEIPCGRGKTVMALNIISKLNVKTLVIVHKGFLLEQWIERIQQFLPTAKIGRIQGQIIDIEDKDIVIGMLQSLSMKEYPSSLFSSFGLTIVDEVHHIAAEVFVRSLFTVVTKYVLGLSATMQRKDGLTKVFKMFLGEIVYKEKQNTDLNVIVNTHTFQTKDEDFNEEVVDYRGQVQYSSMITKLCKFNRRSDFILDIIKHQLCINNKQQIIVLALYKNLLTYFYKHIKHYDIASVGYYVGGMKPDKLKESESKKIILATYAMAAEALDIKTLTTLVMATPKTDVTQSIGRILRVKDNNPLVIDIVDTHKVFQNQARKRLTYYHKQNYEVRAHSNLNDYTIINKQTKPKKKKEHKCLIQL</sequence>
<dbReference type="Pfam" id="PF04851">
    <property type="entry name" value="ResIII"/>
    <property type="match status" value="1"/>
</dbReference>
<evidence type="ECO:0000259" key="5">
    <source>
        <dbReference type="PROSITE" id="PS51192"/>
    </source>
</evidence>
<dbReference type="PANTHER" id="PTHR11274">
    <property type="entry name" value="RAD25/XP-B DNA REPAIR HELICASE"/>
    <property type="match status" value="1"/>
</dbReference>
<evidence type="ECO:0000256" key="1">
    <source>
        <dbReference type="ARBA" id="ARBA00022741"/>
    </source>
</evidence>
<feature type="domain" description="Helicase ATP-binding" evidence="5">
    <location>
        <begin position="106"/>
        <end position="255"/>
    </location>
</feature>
<dbReference type="PANTHER" id="PTHR11274:SF0">
    <property type="entry name" value="GENERAL TRANSCRIPTION AND DNA REPAIR FACTOR IIH HELICASE SUBUNIT XPB"/>
    <property type="match status" value="1"/>
</dbReference>
<keyword evidence="4" id="KW-0067">ATP-binding</keyword>
<proteinExistence type="predicted"/>
<dbReference type="GO" id="GO:0005524">
    <property type="term" value="F:ATP binding"/>
    <property type="evidence" value="ECO:0007669"/>
    <property type="project" value="UniProtKB-KW"/>
</dbReference>
<reference evidence="6" key="1">
    <citation type="journal article" date="2019" name="Philos. Trans. R. Soc. Lond., B, Biol. Sci.">
        <title>Targeted metagenomic recovery of four divergent viruses reveals shared and distinctive characteristics of giant viruses of marine eukaryotes.</title>
        <authorList>
            <person name="Needham D.M."/>
            <person name="Poirier C."/>
            <person name="Hehenberger E."/>
            <person name="Jimenez V."/>
            <person name="Swalwell J.E."/>
            <person name="Santoro A.E."/>
            <person name="Worden A.Z."/>
        </authorList>
    </citation>
    <scope>NUCLEOTIDE SEQUENCE</scope>
    <source>
        <strain evidence="6">OPacV-421</strain>
    </source>
</reference>
<dbReference type="CDD" id="cd17926">
    <property type="entry name" value="DEXHc_RE"/>
    <property type="match status" value="1"/>
</dbReference>
<evidence type="ECO:0000256" key="2">
    <source>
        <dbReference type="ARBA" id="ARBA00022801"/>
    </source>
</evidence>
<dbReference type="InterPro" id="IPR050615">
    <property type="entry name" value="ATP-dep_DNA_Helicase"/>
</dbReference>
<dbReference type="GO" id="GO:0003677">
    <property type="term" value="F:DNA binding"/>
    <property type="evidence" value="ECO:0007669"/>
    <property type="project" value="InterPro"/>
</dbReference>
<dbReference type="PROSITE" id="PS51192">
    <property type="entry name" value="HELICASE_ATP_BIND_1"/>
    <property type="match status" value="1"/>
</dbReference>
<accession>A0A5J6VL24</accession>
<dbReference type="SUPFAM" id="SSF52540">
    <property type="entry name" value="P-loop containing nucleoside triphosphate hydrolases"/>
    <property type="match status" value="2"/>
</dbReference>
<evidence type="ECO:0000256" key="3">
    <source>
        <dbReference type="ARBA" id="ARBA00022806"/>
    </source>
</evidence>
<dbReference type="EMBL" id="MN448294">
    <property type="protein sequence ID" value="QFG74825.1"/>
    <property type="molecule type" value="Genomic_DNA"/>
</dbReference>
<name>A0A5J6VL24_9VIRU</name>
<protein>
    <submittedName>
        <fullName evidence="6">Type III restriction enzyme, res subunit</fullName>
    </submittedName>
</protein>
<evidence type="ECO:0000313" key="6">
    <source>
        <dbReference type="EMBL" id="QFG74825.1"/>
    </source>
</evidence>
<keyword evidence="2" id="KW-0378">Hydrolase</keyword>